<dbReference type="InterPro" id="IPR006551">
    <property type="entry name" value="Polynucleotide_phosphatase"/>
</dbReference>
<dbReference type="FunFam" id="3.40.50.1000:FF:000078">
    <property type="entry name" value="Bifunctional polynucleotide phosphatase/kinase"/>
    <property type="match status" value="1"/>
</dbReference>
<dbReference type="InterPro" id="IPR027417">
    <property type="entry name" value="P-loop_NTPase"/>
</dbReference>
<dbReference type="AlphaFoldDB" id="A0A428SA34"/>
<dbReference type="Gene3D" id="3.40.50.300">
    <property type="entry name" value="P-loop containing nucleotide triphosphate hydrolases"/>
    <property type="match status" value="1"/>
</dbReference>
<dbReference type="GO" id="GO:0046404">
    <property type="term" value="F:ATP-dependent polydeoxyribonucleotide 5'-hydroxyl-kinase activity"/>
    <property type="evidence" value="ECO:0007669"/>
    <property type="project" value="TreeGrafter"/>
</dbReference>
<evidence type="ECO:0008006" key="4">
    <source>
        <dbReference type="Google" id="ProtNLM"/>
    </source>
</evidence>
<dbReference type="NCBIfam" id="TIGR01664">
    <property type="entry name" value="DNA-3'-Pase"/>
    <property type="match status" value="1"/>
</dbReference>
<reference evidence="2 3" key="1">
    <citation type="submission" date="2017-06" db="EMBL/GenBank/DDBJ databases">
        <title>Comparative genomic analysis of Ambrosia Fusariam Clade fungi.</title>
        <authorList>
            <person name="Stajich J.E."/>
            <person name="Carrillo J."/>
            <person name="Kijimoto T."/>
            <person name="Eskalen A."/>
            <person name="O'Donnell K."/>
            <person name="Kasson M."/>
        </authorList>
    </citation>
    <scope>NUCLEOTIDE SEQUENCE [LARGE SCALE GENOMIC DNA]</scope>
    <source>
        <strain evidence="2 3">NRRL62579</strain>
    </source>
</reference>
<gene>
    <name evidence="2" type="ORF">CEP52_015765</name>
</gene>
<protein>
    <recommendedName>
        <fullName evidence="4">Bifunctional polynucleotide phosphatase/kinase</fullName>
    </recommendedName>
</protein>
<feature type="compositionally biased region" description="Polar residues" evidence="1">
    <location>
        <begin position="27"/>
        <end position="39"/>
    </location>
</feature>
<name>A0A428SA34_9HYPO</name>
<evidence type="ECO:0000256" key="1">
    <source>
        <dbReference type="SAM" id="MobiDB-lite"/>
    </source>
</evidence>
<dbReference type="Gene3D" id="3.40.50.1000">
    <property type="entry name" value="HAD superfamily/HAD-like"/>
    <property type="match status" value="1"/>
</dbReference>
<dbReference type="EMBL" id="NKCK01000294">
    <property type="protein sequence ID" value="RSL86641.1"/>
    <property type="molecule type" value="Genomic_DNA"/>
</dbReference>
<dbReference type="SUPFAM" id="SSF56784">
    <property type="entry name" value="HAD-like"/>
    <property type="match status" value="1"/>
</dbReference>
<dbReference type="NCBIfam" id="TIGR01662">
    <property type="entry name" value="HAD-SF-IIIA"/>
    <property type="match status" value="1"/>
</dbReference>
<feature type="region of interest" description="Disordered" evidence="1">
    <location>
        <begin position="1"/>
        <end position="59"/>
    </location>
</feature>
<dbReference type="Pfam" id="PF13671">
    <property type="entry name" value="AAA_33"/>
    <property type="match status" value="2"/>
</dbReference>
<dbReference type="Pfam" id="PF08645">
    <property type="entry name" value="PNK3P"/>
    <property type="match status" value="1"/>
</dbReference>
<dbReference type="GO" id="GO:0006281">
    <property type="term" value="P:DNA repair"/>
    <property type="evidence" value="ECO:0007669"/>
    <property type="project" value="TreeGrafter"/>
</dbReference>
<accession>A0A428SA34</accession>
<organism evidence="2 3">
    <name type="scientific">Fusarium oligoseptatum</name>
    <dbReference type="NCBI Taxonomy" id="2604345"/>
    <lineage>
        <taxon>Eukaryota</taxon>
        <taxon>Fungi</taxon>
        <taxon>Dikarya</taxon>
        <taxon>Ascomycota</taxon>
        <taxon>Pezizomycotina</taxon>
        <taxon>Sordariomycetes</taxon>
        <taxon>Hypocreomycetidae</taxon>
        <taxon>Hypocreales</taxon>
        <taxon>Nectriaceae</taxon>
        <taxon>Fusarium</taxon>
        <taxon>Fusarium solani species complex</taxon>
    </lineage>
</organism>
<dbReference type="Proteomes" id="UP000287144">
    <property type="component" value="Unassembled WGS sequence"/>
</dbReference>
<dbReference type="InterPro" id="IPR006549">
    <property type="entry name" value="HAD-SF_hydro_IIIA"/>
</dbReference>
<sequence length="516" mass="57565">MASGNSSQKRKAADAPVSPPMVKRKIQSGTTTNFFTPTSKKPKDPTIWSERSPDDDTPATLLVGRYEPETPEDRNIKRRKVAAFDLDSTLIKTASGKKHASSGTDWKWWDASVPSRLRELYQDGYRVVILSNQAGLTLHFDPKFKGPKASAQKRVTEFKQKCSAVLSNLNLPTSVYAATAHDIYRKPRTGMWRELCDDFDIPEEEVDIENSIFVGDAGGRTASLGKEPNGAATAKDFSCSDRNFAHNVGIKYQTPEEFFLGEKPRTFARDFDLSDHPFEISEPGNPDDDVVFEKTNDKDMVLFCGPPGAGKSSFYWKYLKPLGYERVNQDLLKSRDKCVQAAREHLQEGRSVAIDNTNADPDTRTVWVELAKKFGISIRCVWFKTPISLCEHNDAVRAMNKSLNPESRQVLPKLAFSGFFCSTQASTQEGRISGYYRGQLSVSGNRRGVSNMGSILDLRGNIHLQLYGLIIVPPRKLKKFSQSQVSNTVPLVTSPQNKLGRGKRLCRGGLSTQTTY</sequence>
<evidence type="ECO:0000313" key="2">
    <source>
        <dbReference type="EMBL" id="RSL86641.1"/>
    </source>
</evidence>
<dbReference type="GO" id="GO:0003690">
    <property type="term" value="F:double-stranded DNA binding"/>
    <property type="evidence" value="ECO:0007669"/>
    <property type="project" value="TreeGrafter"/>
</dbReference>
<dbReference type="InterPro" id="IPR036412">
    <property type="entry name" value="HAD-like_sf"/>
</dbReference>
<dbReference type="STRING" id="1325735.A0A428SA34"/>
<dbReference type="InterPro" id="IPR023214">
    <property type="entry name" value="HAD_sf"/>
</dbReference>
<evidence type="ECO:0000313" key="3">
    <source>
        <dbReference type="Proteomes" id="UP000287144"/>
    </source>
</evidence>
<dbReference type="PANTHER" id="PTHR12083:SF9">
    <property type="entry name" value="BIFUNCTIONAL POLYNUCLEOTIDE PHOSPHATASE_KINASE"/>
    <property type="match status" value="1"/>
</dbReference>
<comment type="caution">
    <text evidence="2">The sequence shown here is derived from an EMBL/GenBank/DDBJ whole genome shotgun (WGS) entry which is preliminary data.</text>
</comment>
<dbReference type="InterPro" id="IPR013954">
    <property type="entry name" value="PNK3P"/>
</dbReference>
<proteinExistence type="predicted"/>
<keyword evidence="3" id="KW-1185">Reference proteome</keyword>
<dbReference type="GO" id="GO:0046403">
    <property type="term" value="F:polynucleotide 3'-phosphatase activity"/>
    <property type="evidence" value="ECO:0007669"/>
    <property type="project" value="TreeGrafter"/>
</dbReference>
<dbReference type="PANTHER" id="PTHR12083">
    <property type="entry name" value="BIFUNCTIONAL POLYNUCLEOTIDE PHOSPHATASE/KINASE"/>
    <property type="match status" value="1"/>
</dbReference>
<dbReference type="SUPFAM" id="SSF52540">
    <property type="entry name" value="P-loop containing nucleoside triphosphate hydrolases"/>
    <property type="match status" value="1"/>
</dbReference>